<dbReference type="Proteomes" id="UP000461730">
    <property type="component" value="Unassembled WGS sequence"/>
</dbReference>
<sequence>MAKQIFFNTDARNKMKKGVDTLADAVKVTLGPKGRNVVIEKKFGAPGVTKDGVSVAKEIELDDPIENMGAQMVKEVASKTADIAGDGTTTATVLAQSIIGEGLKNVAAGANPMDLKRGIDKAVKAIVENLAKQSEKVGNDNKKIEQVAAISANNDAEIGKLIAEAMNKVTKDGVITVEEAKGTDTTVEVVEGMQFDRGYLSPYFITNSEKMHAELQNPYILIYDKKISTLKDILHILEKIVQNGQQLLIISEDLEGEALATLVVNKLRGQLKVAAVKAPGFGDRRKEMLQDIATLTGGIVISEDQGYKLENADLSYLGRAESVTIDKDNTTVVGGRGEKEAIQARINQIKAQIEVTTSDYDREKLQERLAKLSGGVAVLYVGAATEVEMKEKKDRVDDALHATRAAVEEGIVPGGGVAYIRAIESLDVLKGDNEDEQTGIAIVKRAIEEPLRQITANAGIEGSIVVQKVKEGKADFGFNARTEVYENLLAAGVIDPAKVTRIALENASSIAGMLLTTECVIADKPEPKSAAPAPHGGHGMGMDY</sequence>
<dbReference type="CDD" id="cd03344">
    <property type="entry name" value="GroEL"/>
    <property type="match status" value="1"/>
</dbReference>
<dbReference type="GO" id="GO:0005737">
    <property type="term" value="C:cytoplasm"/>
    <property type="evidence" value="ECO:0007669"/>
    <property type="project" value="UniProtKB-SubCell"/>
</dbReference>
<dbReference type="RefSeq" id="WP_157307896.1">
    <property type="nucleotide sequence ID" value="NZ_WRXN01000009.1"/>
</dbReference>
<dbReference type="GO" id="GO:0005524">
    <property type="term" value="F:ATP binding"/>
    <property type="evidence" value="ECO:0007669"/>
    <property type="project" value="UniProtKB-UniRule"/>
</dbReference>
<dbReference type="InterPro" id="IPR027410">
    <property type="entry name" value="TCP-1-like_intermed_sf"/>
</dbReference>
<evidence type="ECO:0000256" key="8">
    <source>
        <dbReference type="RuleBase" id="RU000419"/>
    </source>
</evidence>
<feature type="binding site" evidence="6">
    <location>
        <position position="495"/>
    </location>
    <ligand>
        <name>ATP</name>
        <dbReference type="ChEBI" id="CHEBI:30616"/>
    </ligand>
</feature>
<dbReference type="GO" id="GO:0051082">
    <property type="term" value="F:unfolded protein binding"/>
    <property type="evidence" value="ECO:0007669"/>
    <property type="project" value="UniProtKB-UniRule"/>
</dbReference>
<feature type="binding site" evidence="6">
    <location>
        <begin position="86"/>
        <end position="90"/>
    </location>
    <ligand>
        <name>ATP</name>
        <dbReference type="ChEBI" id="CHEBI:30616"/>
    </ligand>
</feature>
<evidence type="ECO:0000313" key="10">
    <source>
        <dbReference type="Proteomes" id="UP000461730"/>
    </source>
</evidence>
<keyword evidence="3 6" id="KW-0067">ATP-binding</keyword>
<dbReference type="Gene3D" id="3.30.260.10">
    <property type="entry name" value="TCP-1-like chaperonin intermediate domain"/>
    <property type="match status" value="1"/>
</dbReference>
<dbReference type="EC" id="5.6.1.7" evidence="6"/>
<feature type="binding site" evidence="6">
    <location>
        <position position="415"/>
    </location>
    <ligand>
        <name>ATP</name>
        <dbReference type="ChEBI" id="CHEBI:30616"/>
    </ligand>
</feature>
<dbReference type="Gene3D" id="1.10.560.10">
    <property type="entry name" value="GroEL-like equatorial domain"/>
    <property type="match status" value="1"/>
</dbReference>
<keyword evidence="5 6" id="KW-0413">Isomerase</keyword>
<evidence type="ECO:0000256" key="3">
    <source>
        <dbReference type="ARBA" id="ARBA00022840"/>
    </source>
</evidence>
<keyword evidence="4 6" id="KW-0143">Chaperone</keyword>
<dbReference type="NCBIfam" id="TIGR02348">
    <property type="entry name" value="GroEL"/>
    <property type="match status" value="1"/>
</dbReference>
<dbReference type="HAMAP" id="MF_00600">
    <property type="entry name" value="CH60"/>
    <property type="match status" value="1"/>
</dbReference>
<dbReference type="SUPFAM" id="SSF52029">
    <property type="entry name" value="GroEL apical domain-like"/>
    <property type="match status" value="1"/>
</dbReference>
<dbReference type="Gene3D" id="3.50.7.10">
    <property type="entry name" value="GroEL"/>
    <property type="match status" value="1"/>
</dbReference>
<comment type="caution">
    <text evidence="6">Lacks conserved residue(s) required for the propagation of feature annotation.</text>
</comment>
<dbReference type="Pfam" id="PF00118">
    <property type="entry name" value="Cpn60_TCP1"/>
    <property type="match status" value="1"/>
</dbReference>
<comment type="subcellular location">
    <subcellularLocation>
        <location evidence="6">Cytoplasm</location>
    </subcellularLocation>
</comment>
<dbReference type="NCBIfam" id="NF000592">
    <property type="entry name" value="PRK00013.1"/>
    <property type="match status" value="1"/>
</dbReference>
<protein>
    <recommendedName>
        <fullName evidence="6">Chaperonin GroEL</fullName>
        <ecNumber evidence="6">5.6.1.7</ecNumber>
    </recommendedName>
    <alternativeName>
        <fullName evidence="6">60 kDa chaperonin</fullName>
    </alternativeName>
    <alternativeName>
        <fullName evidence="6">Chaperonin-60</fullName>
        <shortName evidence="6">Cpn60</shortName>
    </alternativeName>
</protein>
<dbReference type="PROSITE" id="PS00296">
    <property type="entry name" value="CHAPERONINS_CPN60"/>
    <property type="match status" value="1"/>
</dbReference>
<reference evidence="9 10" key="1">
    <citation type="submission" date="2019-12" db="EMBL/GenBank/DDBJ databases">
        <title>Chitinophaga sp. strain ysch24 (GDMCC 1.1355), whole genome shotgun sequence.</title>
        <authorList>
            <person name="Zhang X."/>
        </authorList>
    </citation>
    <scope>NUCLEOTIDE SEQUENCE [LARGE SCALE GENOMIC DNA]</scope>
    <source>
        <strain evidence="10">ysch24</strain>
    </source>
</reference>
<keyword evidence="6" id="KW-0963">Cytoplasm</keyword>
<dbReference type="InterPro" id="IPR001844">
    <property type="entry name" value="Cpn60/GroEL"/>
</dbReference>
<evidence type="ECO:0000256" key="1">
    <source>
        <dbReference type="ARBA" id="ARBA00006607"/>
    </source>
</evidence>
<dbReference type="SUPFAM" id="SSF54849">
    <property type="entry name" value="GroEL-intermediate domain like"/>
    <property type="match status" value="1"/>
</dbReference>
<dbReference type="FunFam" id="3.50.7.10:FF:000001">
    <property type="entry name" value="60 kDa chaperonin"/>
    <property type="match status" value="1"/>
</dbReference>
<evidence type="ECO:0000256" key="7">
    <source>
        <dbReference type="RuleBase" id="RU000418"/>
    </source>
</evidence>
<comment type="function">
    <text evidence="6 8">Together with its co-chaperonin GroES, plays an essential role in assisting protein folding. The GroEL-GroES system forms a nano-cage that allows encapsulation of the non-native substrate proteins and provides a physical environment optimized to promote and accelerate protein folding.</text>
</comment>
<dbReference type="SUPFAM" id="SSF48592">
    <property type="entry name" value="GroEL equatorial domain-like"/>
    <property type="match status" value="1"/>
</dbReference>
<dbReference type="GO" id="GO:0016853">
    <property type="term" value="F:isomerase activity"/>
    <property type="evidence" value="ECO:0007669"/>
    <property type="project" value="UniProtKB-KW"/>
</dbReference>
<evidence type="ECO:0000256" key="6">
    <source>
        <dbReference type="HAMAP-Rule" id="MF_00600"/>
    </source>
</evidence>
<dbReference type="InterPro" id="IPR002423">
    <property type="entry name" value="Cpn60/GroEL/TCP-1"/>
</dbReference>
<dbReference type="AlphaFoldDB" id="A0A7K1U7W6"/>
<dbReference type="NCBIfam" id="NF009487">
    <property type="entry name" value="PRK12849.1"/>
    <property type="match status" value="1"/>
</dbReference>
<feature type="binding site" evidence="6">
    <location>
        <position position="50"/>
    </location>
    <ligand>
        <name>ATP</name>
        <dbReference type="ChEBI" id="CHEBI:30616"/>
    </ligand>
</feature>
<comment type="caution">
    <text evidence="9">The sequence shown here is derived from an EMBL/GenBank/DDBJ whole genome shotgun (WGS) entry which is preliminary data.</text>
</comment>
<comment type="subunit">
    <text evidence="6 8">Forms a cylinder of 14 subunits composed of two heptameric rings stacked back-to-back. Interacts with the co-chaperonin GroES.</text>
</comment>
<keyword evidence="2 6" id="KW-0547">Nucleotide-binding</keyword>
<organism evidence="9 10">
    <name type="scientific">Chitinophaga tropicalis</name>
    <dbReference type="NCBI Taxonomy" id="2683588"/>
    <lineage>
        <taxon>Bacteria</taxon>
        <taxon>Pseudomonadati</taxon>
        <taxon>Bacteroidota</taxon>
        <taxon>Chitinophagia</taxon>
        <taxon>Chitinophagales</taxon>
        <taxon>Chitinophagaceae</taxon>
        <taxon>Chitinophaga</taxon>
    </lineage>
</organism>
<evidence type="ECO:0000256" key="5">
    <source>
        <dbReference type="ARBA" id="ARBA00023235"/>
    </source>
</evidence>
<proteinExistence type="inferred from homology"/>
<dbReference type="InterPro" id="IPR027409">
    <property type="entry name" value="GroEL-like_apical_dom_sf"/>
</dbReference>
<gene>
    <name evidence="6 9" type="primary">groL</name>
    <name evidence="6" type="synonym">groEL</name>
    <name evidence="9" type="ORF">GO493_19410</name>
</gene>
<keyword evidence="10" id="KW-1185">Reference proteome</keyword>
<name>A0A7K1U7W6_9BACT</name>
<dbReference type="InterPro" id="IPR027413">
    <property type="entry name" value="GROEL-like_equatorial_sf"/>
</dbReference>
<accession>A0A7K1U7W6</accession>
<evidence type="ECO:0000256" key="2">
    <source>
        <dbReference type="ARBA" id="ARBA00022741"/>
    </source>
</evidence>
<dbReference type="EMBL" id="WRXN01000009">
    <property type="protein sequence ID" value="MVT10449.1"/>
    <property type="molecule type" value="Genomic_DNA"/>
</dbReference>
<dbReference type="NCBIfam" id="NF009489">
    <property type="entry name" value="PRK12851.1"/>
    <property type="match status" value="1"/>
</dbReference>
<dbReference type="GO" id="GO:0042026">
    <property type="term" value="P:protein refolding"/>
    <property type="evidence" value="ECO:0007669"/>
    <property type="project" value="UniProtKB-UniRule"/>
</dbReference>
<feature type="binding site" evidence="6">
    <location>
        <begin position="29"/>
        <end position="32"/>
    </location>
    <ligand>
        <name>ATP</name>
        <dbReference type="ChEBI" id="CHEBI:30616"/>
    </ligand>
</feature>
<dbReference type="PRINTS" id="PR00298">
    <property type="entry name" value="CHAPERONIN60"/>
</dbReference>
<comment type="similarity">
    <text evidence="1 6 7">Belongs to the chaperonin (HSP60) family.</text>
</comment>
<evidence type="ECO:0000313" key="9">
    <source>
        <dbReference type="EMBL" id="MVT10449.1"/>
    </source>
</evidence>
<dbReference type="PANTHER" id="PTHR45633">
    <property type="entry name" value="60 KDA HEAT SHOCK PROTEIN, MITOCHONDRIAL"/>
    <property type="match status" value="1"/>
</dbReference>
<dbReference type="NCBIfam" id="NF009488">
    <property type="entry name" value="PRK12850.1"/>
    <property type="match status" value="1"/>
</dbReference>
<dbReference type="InterPro" id="IPR018370">
    <property type="entry name" value="Chaperonin_Cpn60_CS"/>
</dbReference>
<dbReference type="GO" id="GO:0140662">
    <property type="term" value="F:ATP-dependent protein folding chaperone"/>
    <property type="evidence" value="ECO:0007669"/>
    <property type="project" value="InterPro"/>
</dbReference>
<dbReference type="FunFam" id="1.10.560.10:FF:000001">
    <property type="entry name" value="60 kDa chaperonin"/>
    <property type="match status" value="1"/>
</dbReference>
<evidence type="ECO:0000256" key="4">
    <source>
        <dbReference type="ARBA" id="ARBA00023186"/>
    </source>
</evidence>